<dbReference type="AlphaFoldDB" id="A0A8S3BIS8"/>
<organism evidence="2 3">
    <name type="scientific">Rotaria magnacalcarata</name>
    <dbReference type="NCBI Taxonomy" id="392030"/>
    <lineage>
        <taxon>Eukaryota</taxon>
        <taxon>Metazoa</taxon>
        <taxon>Spiralia</taxon>
        <taxon>Gnathifera</taxon>
        <taxon>Rotifera</taxon>
        <taxon>Eurotatoria</taxon>
        <taxon>Bdelloidea</taxon>
        <taxon>Philodinida</taxon>
        <taxon>Philodinidae</taxon>
        <taxon>Rotaria</taxon>
    </lineage>
</organism>
<evidence type="ECO:0000313" key="2">
    <source>
        <dbReference type="EMBL" id="CAF4836034.1"/>
    </source>
</evidence>
<evidence type="ECO:0000313" key="3">
    <source>
        <dbReference type="Proteomes" id="UP000676336"/>
    </source>
</evidence>
<dbReference type="EMBL" id="CAJOBI010157138">
    <property type="protein sequence ID" value="CAF4836034.1"/>
    <property type="molecule type" value="Genomic_DNA"/>
</dbReference>
<evidence type="ECO:0000256" key="1">
    <source>
        <dbReference type="SAM" id="Phobius"/>
    </source>
</evidence>
<gene>
    <name evidence="2" type="ORF">SMN809_LOCUS48709</name>
</gene>
<dbReference type="Proteomes" id="UP000676336">
    <property type="component" value="Unassembled WGS sequence"/>
</dbReference>
<protein>
    <submittedName>
        <fullName evidence="2">Uncharacterized protein</fullName>
    </submittedName>
</protein>
<reference evidence="2" key="1">
    <citation type="submission" date="2021-02" db="EMBL/GenBank/DDBJ databases">
        <authorList>
            <person name="Nowell W R."/>
        </authorList>
    </citation>
    <scope>NUCLEOTIDE SEQUENCE</scope>
</reference>
<feature type="transmembrane region" description="Helical" evidence="1">
    <location>
        <begin position="21"/>
        <end position="41"/>
    </location>
</feature>
<name>A0A8S3BIS8_9BILA</name>
<sequence length="42" mass="4871">IRSLYAGSCQLNITLPLWDGYFQHADQFFAFFLALVLLMFAK</sequence>
<feature type="non-terminal residue" evidence="2">
    <location>
        <position position="1"/>
    </location>
</feature>
<accession>A0A8S3BIS8</accession>
<proteinExistence type="predicted"/>
<comment type="caution">
    <text evidence="2">The sequence shown here is derived from an EMBL/GenBank/DDBJ whole genome shotgun (WGS) entry which is preliminary data.</text>
</comment>
<keyword evidence="1" id="KW-1133">Transmembrane helix</keyword>
<keyword evidence="1" id="KW-0472">Membrane</keyword>
<keyword evidence="1" id="KW-0812">Transmembrane</keyword>